<evidence type="ECO:0000259" key="4">
    <source>
        <dbReference type="PROSITE" id="PS00497"/>
    </source>
</evidence>
<dbReference type="OrthoDB" id="6132182at2759"/>
<dbReference type="GO" id="GO:0016491">
    <property type="term" value="F:oxidoreductase activity"/>
    <property type="evidence" value="ECO:0007669"/>
    <property type="project" value="InterPro"/>
</dbReference>
<keyword evidence="3" id="KW-1133">Transmembrane helix</keyword>
<name>A0A8H3FNM0_9LECA</name>
<dbReference type="PRINTS" id="PR00092">
    <property type="entry name" value="TYROSINASE"/>
</dbReference>
<feature type="domain" description="Tyrosinase copper-binding" evidence="5">
    <location>
        <begin position="299"/>
        <end position="310"/>
    </location>
</feature>
<dbReference type="InterPro" id="IPR002227">
    <property type="entry name" value="Tyrosinase_Cu-bd"/>
</dbReference>
<keyword evidence="7" id="KW-1185">Reference proteome</keyword>
<accession>A0A8H3FNM0</accession>
<keyword evidence="2" id="KW-0186">Copper</keyword>
<dbReference type="InterPro" id="IPR050316">
    <property type="entry name" value="Tyrosinase/Hemocyanin"/>
</dbReference>
<dbReference type="Gene3D" id="1.10.1280.10">
    <property type="entry name" value="Di-copper center containing domain from catechol oxidase"/>
    <property type="match status" value="1"/>
</dbReference>
<dbReference type="PROSITE" id="PS00498">
    <property type="entry name" value="TYROSINASE_2"/>
    <property type="match status" value="1"/>
</dbReference>
<dbReference type="Proteomes" id="UP000664521">
    <property type="component" value="Unassembled WGS sequence"/>
</dbReference>
<dbReference type="GO" id="GO:0046872">
    <property type="term" value="F:metal ion binding"/>
    <property type="evidence" value="ECO:0007669"/>
    <property type="project" value="UniProtKB-KW"/>
</dbReference>
<dbReference type="Pfam" id="PF00264">
    <property type="entry name" value="Tyrosinase"/>
    <property type="match status" value="1"/>
</dbReference>
<gene>
    <name evidence="6" type="ORF">HETSPECPRED_006702</name>
</gene>
<evidence type="ECO:0000256" key="1">
    <source>
        <dbReference type="ARBA" id="ARBA00022723"/>
    </source>
</evidence>
<evidence type="ECO:0000256" key="2">
    <source>
        <dbReference type="ARBA" id="ARBA00023008"/>
    </source>
</evidence>
<evidence type="ECO:0000256" key="3">
    <source>
        <dbReference type="SAM" id="Phobius"/>
    </source>
</evidence>
<evidence type="ECO:0000313" key="6">
    <source>
        <dbReference type="EMBL" id="CAF9927916.1"/>
    </source>
</evidence>
<comment type="caution">
    <text evidence="6">The sequence shown here is derived from an EMBL/GenBank/DDBJ whole genome shotgun (WGS) entry which is preliminary data.</text>
</comment>
<dbReference type="SUPFAM" id="SSF48056">
    <property type="entry name" value="Di-copper centre-containing domain"/>
    <property type="match status" value="1"/>
</dbReference>
<dbReference type="PROSITE" id="PS00497">
    <property type="entry name" value="TYROSINASE_1"/>
    <property type="match status" value="1"/>
</dbReference>
<evidence type="ECO:0000313" key="7">
    <source>
        <dbReference type="Proteomes" id="UP000664521"/>
    </source>
</evidence>
<feature type="domain" description="Tyrosinase copper-binding" evidence="4">
    <location>
        <begin position="145"/>
        <end position="162"/>
    </location>
</feature>
<reference evidence="6" key="1">
    <citation type="submission" date="2021-03" db="EMBL/GenBank/DDBJ databases">
        <authorList>
            <person name="Tagirdzhanova G."/>
        </authorList>
    </citation>
    <scope>NUCLEOTIDE SEQUENCE</scope>
</reference>
<dbReference type="EMBL" id="CAJPDS010000046">
    <property type="protein sequence ID" value="CAF9927916.1"/>
    <property type="molecule type" value="Genomic_DNA"/>
</dbReference>
<keyword evidence="3" id="KW-0812">Transmembrane</keyword>
<keyword evidence="1" id="KW-0479">Metal-binding</keyword>
<proteinExistence type="predicted"/>
<sequence length="375" mass="42163">MLSLLKKNFSYSSIEDDEYGSELKLDVTSPSRSSKFIIIKTGTLSLLLVAFLFLSSILSTWIVFFNSKAFSARQDIVSSPVPAASSLSCQQAPLRREWRTLTVVEQHDYVRAVRCLTTKPSRIGHNGTLYDDFPWVHKHTSTNTHKAAPFLPWHRYYLNLYETALKQECSFHGNLPYWDWSLDSSNFRASPVWDPSSGLGGDGTGPQSVGDGQCVTAGPFSDLEMSFYDGEYQPHCLSRGFPPSNELKALGELICPEAIKNLMKESTYEDFAPELERRAHTFLSRSVRGDLSRFTGPNDPIFFLHHVNIDRLWTQWQQIQPAERLSAYGGKANKDSDAVARMTDALDMGGLAPQSEKIQVIDVMDVKGGRFCYGY</sequence>
<feature type="transmembrane region" description="Helical" evidence="3">
    <location>
        <begin position="44"/>
        <end position="64"/>
    </location>
</feature>
<protein>
    <recommendedName>
        <fullName evidence="4 5">Tyrosinase copper-binding domain-containing protein</fullName>
    </recommendedName>
</protein>
<keyword evidence="3" id="KW-0472">Membrane</keyword>
<dbReference type="InterPro" id="IPR008922">
    <property type="entry name" value="Di-copper_centre_dom_sf"/>
</dbReference>
<dbReference type="PANTHER" id="PTHR11474">
    <property type="entry name" value="TYROSINASE FAMILY MEMBER"/>
    <property type="match status" value="1"/>
</dbReference>
<dbReference type="AlphaFoldDB" id="A0A8H3FNM0"/>
<organism evidence="6 7">
    <name type="scientific">Heterodermia speciosa</name>
    <dbReference type="NCBI Taxonomy" id="116794"/>
    <lineage>
        <taxon>Eukaryota</taxon>
        <taxon>Fungi</taxon>
        <taxon>Dikarya</taxon>
        <taxon>Ascomycota</taxon>
        <taxon>Pezizomycotina</taxon>
        <taxon>Lecanoromycetes</taxon>
        <taxon>OSLEUM clade</taxon>
        <taxon>Lecanoromycetidae</taxon>
        <taxon>Caliciales</taxon>
        <taxon>Physciaceae</taxon>
        <taxon>Heterodermia</taxon>
    </lineage>
</organism>
<evidence type="ECO:0000259" key="5">
    <source>
        <dbReference type="PROSITE" id="PS00498"/>
    </source>
</evidence>
<dbReference type="PANTHER" id="PTHR11474:SF126">
    <property type="entry name" value="TYROSINASE-LIKE PROTEIN TYR-1-RELATED"/>
    <property type="match status" value="1"/>
</dbReference>